<sequence>MASGNGANEDGFVSRSGKEDEDISDFNDGSNVEEIHNDEVEENKEELMKFLRKVKSVQLNLEKQKFILERNESIEVAAGCEGNQKFDVYNDTTKFARHNPLI</sequence>
<dbReference type="Proteomes" id="UP000554482">
    <property type="component" value="Unassembled WGS sequence"/>
</dbReference>
<gene>
    <name evidence="2" type="ORF">FRX31_023988</name>
</gene>
<evidence type="ECO:0000256" key="1">
    <source>
        <dbReference type="SAM" id="MobiDB-lite"/>
    </source>
</evidence>
<feature type="region of interest" description="Disordered" evidence="1">
    <location>
        <begin position="1"/>
        <end position="38"/>
    </location>
</feature>
<protein>
    <submittedName>
        <fullName evidence="2">Uncharacterized protein</fullName>
    </submittedName>
</protein>
<dbReference type="EMBL" id="JABWDY010029316">
    <property type="protein sequence ID" value="KAF5186425.1"/>
    <property type="molecule type" value="Genomic_DNA"/>
</dbReference>
<dbReference type="AlphaFoldDB" id="A0A7J6VQE1"/>
<evidence type="ECO:0000313" key="3">
    <source>
        <dbReference type="Proteomes" id="UP000554482"/>
    </source>
</evidence>
<organism evidence="2 3">
    <name type="scientific">Thalictrum thalictroides</name>
    <name type="common">Rue-anemone</name>
    <name type="synonym">Anemone thalictroides</name>
    <dbReference type="NCBI Taxonomy" id="46969"/>
    <lineage>
        <taxon>Eukaryota</taxon>
        <taxon>Viridiplantae</taxon>
        <taxon>Streptophyta</taxon>
        <taxon>Embryophyta</taxon>
        <taxon>Tracheophyta</taxon>
        <taxon>Spermatophyta</taxon>
        <taxon>Magnoliopsida</taxon>
        <taxon>Ranunculales</taxon>
        <taxon>Ranunculaceae</taxon>
        <taxon>Thalictroideae</taxon>
        <taxon>Thalictrum</taxon>
    </lineage>
</organism>
<evidence type="ECO:0000313" key="2">
    <source>
        <dbReference type="EMBL" id="KAF5186425.1"/>
    </source>
</evidence>
<keyword evidence="3" id="KW-1185">Reference proteome</keyword>
<name>A0A7J6VQE1_THATH</name>
<comment type="caution">
    <text evidence="2">The sequence shown here is derived from an EMBL/GenBank/DDBJ whole genome shotgun (WGS) entry which is preliminary data.</text>
</comment>
<reference evidence="2 3" key="1">
    <citation type="submission" date="2020-06" db="EMBL/GenBank/DDBJ databases">
        <title>Transcriptomic and genomic resources for Thalictrum thalictroides and T. hernandezii: Facilitating candidate gene discovery in an emerging model plant lineage.</title>
        <authorList>
            <person name="Arias T."/>
            <person name="Riano-Pachon D.M."/>
            <person name="Di Stilio V.S."/>
        </authorList>
    </citation>
    <scope>NUCLEOTIDE SEQUENCE [LARGE SCALE GENOMIC DNA]</scope>
    <source>
        <strain evidence="3">cv. WT478/WT964</strain>
        <tissue evidence="2">Leaves</tissue>
    </source>
</reference>
<proteinExistence type="predicted"/>
<accession>A0A7J6VQE1</accession>